<dbReference type="PROSITE" id="PS51257">
    <property type="entry name" value="PROKAR_LIPOPROTEIN"/>
    <property type="match status" value="1"/>
</dbReference>
<dbReference type="EMBL" id="CP112932">
    <property type="protein sequence ID" value="WPY01434.1"/>
    <property type="molecule type" value="Genomic_DNA"/>
</dbReference>
<dbReference type="Proteomes" id="UP001326613">
    <property type="component" value="Chromosome"/>
</dbReference>
<gene>
    <name evidence="1" type="ORF">Trichorick_01347</name>
</gene>
<proteinExistence type="predicted"/>
<evidence type="ECO:0000313" key="2">
    <source>
        <dbReference type="Proteomes" id="UP001326613"/>
    </source>
</evidence>
<dbReference type="RefSeq" id="WP_323738207.1">
    <property type="nucleotide sequence ID" value="NZ_CP112932.1"/>
</dbReference>
<accession>A0ABZ0UWY4</accession>
<sequence>MSKRSIIFIASLLFLFGCSNTTKPLVKEEIVKQKADPKDSISYNVDSINRGVAQRVPRF</sequence>
<name>A0ABZ0UWY4_9RICK</name>
<keyword evidence="2" id="KW-1185">Reference proteome</keyword>
<protein>
    <recommendedName>
        <fullName evidence="3">Lipoprotein</fullName>
    </recommendedName>
</protein>
<organism evidence="1 2">
    <name type="scientific">Candidatus Trichorickettsia mobilis</name>
    <dbReference type="NCBI Taxonomy" id="1346319"/>
    <lineage>
        <taxon>Bacteria</taxon>
        <taxon>Pseudomonadati</taxon>
        <taxon>Pseudomonadota</taxon>
        <taxon>Alphaproteobacteria</taxon>
        <taxon>Rickettsiales</taxon>
        <taxon>Rickettsiaceae</taxon>
        <taxon>Rickettsieae</taxon>
        <taxon>Candidatus Trichorickettsia</taxon>
    </lineage>
</organism>
<evidence type="ECO:0008006" key="3">
    <source>
        <dbReference type="Google" id="ProtNLM"/>
    </source>
</evidence>
<evidence type="ECO:0000313" key="1">
    <source>
        <dbReference type="EMBL" id="WPY01434.1"/>
    </source>
</evidence>
<reference evidence="1 2" key="1">
    <citation type="submission" date="2022-10" db="EMBL/GenBank/DDBJ databases">
        <title>Host association and intracellularity evolved multiple times independently in the Rickettsiales.</title>
        <authorList>
            <person name="Castelli M."/>
            <person name="Nardi T."/>
            <person name="Gammuto L."/>
            <person name="Bellinzona G."/>
            <person name="Sabaneyeva E."/>
            <person name="Potekhin A."/>
            <person name="Serra V."/>
            <person name="Petroni G."/>
            <person name="Sassera D."/>
        </authorList>
    </citation>
    <scope>NUCLEOTIDE SEQUENCE [LARGE SCALE GENOMIC DNA]</scope>
    <source>
        <strain evidence="1 2">Kr 154-4</strain>
    </source>
</reference>